<dbReference type="PANTHER" id="PTHR31586">
    <property type="entry name" value="CYTOCHROME C OXIDASE PROTEIN 20"/>
    <property type="match status" value="1"/>
</dbReference>
<evidence type="ECO:0000256" key="8">
    <source>
        <dbReference type="ARBA" id="ARBA00023136"/>
    </source>
</evidence>
<proteinExistence type="inferred from homology"/>
<keyword evidence="4" id="KW-0812">Transmembrane</keyword>
<dbReference type="PIRSF" id="PIRSF007871">
    <property type="entry name" value="Cox20"/>
    <property type="match status" value="1"/>
</dbReference>
<reference evidence="11" key="2">
    <citation type="submission" date="2023-05" db="EMBL/GenBank/DDBJ databases">
        <authorList>
            <consortium name="Lawrence Berkeley National Laboratory"/>
            <person name="Steindorff A."/>
            <person name="Hensen N."/>
            <person name="Bonometti L."/>
            <person name="Westerberg I."/>
            <person name="Brannstrom I.O."/>
            <person name="Guillou S."/>
            <person name="Cros-Aarteil S."/>
            <person name="Calhoun S."/>
            <person name="Haridas S."/>
            <person name="Kuo A."/>
            <person name="Mondo S."/>
            <person name="Pangilinan J."/>
            <person name="Riley R."/>
            <person name="Labutti K."/>
            <person name="Andreopoulos B."/>
            <person name="Lipzen A."/>
            <person name="Chen C."/>
            <person name="Yanf M."/>
            <person name="Daum C."/>
            <person name="Ng V."/>
            <person name="Clum A."/>
            <person name="Ohm R."/>
            <person name="Martin F."/>
            <person name="Silar P."/>
            <person name="Natvig D."/>
            <person name="Lalanne C."/>
            <person name="Gautier V."/>
            <person name="Ament-Velasquez S.L."/>
            <person name="Kruys A."/>
            <person name="Hutchinson M.I."/>
            <person name="Powell A.J."/>
            <person name="Barry K."/>
            <person name="Miller A.N."/>
            <person name="Grigoriev I.V."/>
            <person name="Debuchy R."/>
            <person name="Gladieux P."/>
            <person name="Thoren M.H."/>
            <person name="Johannesson H."/>
        </authorList>
    </citation>
    <scope>NUCLEOTIDE SEQUENCE</scope>
    <source>
        <strain evidence="11">CBS 532.94</strain>
    </source>
</reference>
<keyword evidence="5 9" id="KW-0999">Mitochondrion inner membrane</keyword>
<evidence type="ECO:0000256" key="1">
    <source>
        <dbReference type="ARBA" id="ARBA00004273"/>
    </source>
</evidence>
<dbReference type="InterPro" id="IPR022533">
    <property type="entry name" value="Cox20"/>
</dbReference>
<reference evidence="11" key="1">
    <citation type="journal article" date="2023" name="Mol. Phylogenet. Evol.">
        <title>Genome-scale phylogeny and comparative genomics of the fungal order Sordariales.</title>
        <authorList>
            <person name="Hensen N."/>
            <person name="Bonometti L."/>
            <person name="Westerberg I."/>
            <person name="Brannstrom I.O."/>
            <person name="Guillou S."/>
            <person name="Cros-Aarteil S."/>
            <person name="Calhoun S."/>
            <person name="Haridas S."/>
            <person name="Kuo A."/>
            <person name="Mondo S."/>
            <person name="Pangilinan J."/>
            <person name="Riley R."/>
            <person name="LaButti K."/>
            <person name="Andreopoulos B."/>
            <person name="Lipzen A."/>
            <person name="Chen C."/>
            <person name="Yan M."/>
            <person name="Daum C."/>
            <person name="Ng V."/>
            <person name="Clum A."/>
            <person name="Steindorff A."/>
            <person name="Ohm R.A."/>
            <person name="Martin F."/>
            <person name="Silar P."/>
            <person name="Natvig D.O."/>
            <person name="Lalanne C."/>
            <person name="Gautier V."/>
            <person name="Ament-Velasquez S.L."/>
            <person name="Kruys A."/>
            <person name="Hutchinson M.I."/>
            <person name="Powell A.J."/>
            <person name="Barry K."/>
            <person name="Miller A.N."/>
            <person name="Grigoriev I.V."/>
            <person name="Debuchy R."/>
            <person name="Gladieux P."/>
            <person name="Hiltunen Thoren M."/>
            <person name="Johannesson H."/>
        </authorList>
    </citation>
    <scope>NUCLEOTIDE SEQUENCE</scope>
    <source>
        <strain evidence="11">CBS 532.94</strain>
    </source>
</reference>
<comment type="caution">
    <text evidence="11">The sequence shown here is derived from an EMBL/GenBank/DDBJ whole genome shotgun (WGS) entry which is preliminary data.</text>
</comment>
<evidence type="ECO:0000313" key="11">
    <source>
        <dbReference type="EMBL" id="KAK4234747.1"/>
    </source>
</evidence>
<feature type="compositionally biased region" description="Pro residues" evidence="10">
    <location>
        <begin position="37"/>
        <end position="49"/>
    </location>
</feature>
<evidence type="ECO:0000256" key="4">
    <source>
        <dbReference type="ARBA" id="ARBA00022692"/>
    </source>
</evidence>
<comment type="function">
    <text evidence="9">Involved in the assembly of the cytochrome c oxidase complex.</text>
</comment>
<evidence type="ECO:0000256" key="6">
    <source>
        <dbReference type="ARBA" id="ARBA00022989"/>
    </source>
</evidence>
<dbReference type="PANTHER" id="PTHR31586:SF1">
    <property type="entry name" value="CYTOCHROME C OXIDASE ASSEMBLY PROTEIN COX20, MITOCHONDRIAL"/>
    <property type="match status" value="1"/>
</dbReference>
<comment type="similarity">
    <text evidence="2 9">Belongs to the COX20 family.</text>
</comment>
<evidence type="ECO:0000256" key="5">
    <source>
        <dbReference type="ARBA" id="ARBA00022792"/>
    </source>
</evidence>
<dbReference type="Proteomes" id="UP001303760">
    <property type="component" value="Unassembled WGS sequence"/>
</dbReference>
<name>A0AAN7C474_9PEZI</name>
<sequence>MPTPQPNPRDQAPPDPSRSWVHPTDESFPTTSQPTTTSPPLPPLPPAQQPQPRRKPTLAEAAATIKPSDFLTFHQAPCARTGLLTGIGAGAATGVLRWILGKPIPKAANWAVGAGVLASLGQYEYCQFQRHQERAKVRRVVEVYAAQQARERREREEEERRLRESREREEEERRRKRAWWRFW</sequence>
<keyword evidence="6" id="KW-1133">Transmembrane helix</keyword>
<evidence type="ECO:0000256" key="10">
    <source>
        <dbReference type="SAM" id="MobiDB-lite"/>
    </source>
</evidence>
<feature type="region of interest" description="Disordered" evidence="10">
    <location>
        <begin position="148"/>
        <end position="177"/>
    </location>
</feature>
<evidence type="ECO:0000256" key="3">
    <source>
        <dbReference type="ARBA" id="ARBA00017689"/>
    </source>
</evidence>
<dbReference type="GO" id="GO:0005743">
    <property type="term" value="C:mitochondrial inner membrane"/>
    <property type="evidence" value="ECO:0007669"/>
    <property type="project" value="UniProtKB-SubCell"/>
</dbReference>
<accession>A0AAN7C474</accession>
<keyword evidence="12" id="KW-1185">Reference proteome</keyword>
<evidence type="ECO:0000256" key="9">
    <source>
        <dbReference type="PIRNR" id="PIRNR007871"/>
    </source>
</evidence>
<comment type="subcellular location">
    <subcellularLocation>
        <location evidence="1 9">Mitochondrion inner membrane</location>
    </subcellularLocation>
</comment>
<feature type="compositionally biased region" description="Pro residues" evidence="10">
    <location>
        <begin position="1"/>
        <end position="16"/>
    </location>
</feature>
<dbReference type="AlphaFoldDB" id="A0AAN7C474"/>
<evidence type="ECO:0000313" key="12">
    <source>
        <dbReference type="Proteomes" id="UP001303760"/>
    </source>
</evidence>
<dbReference type="EMBL" id="MU860332">
    <property type="protein sequence ID" value="KAK4234747.1"/>
    <property type="molecule type" value="Genomic_DNA"/>
</dbReference>
<protein>
    <recommendedName>
        <fullName evidence="3 9">Cytochrome c oxidase assembly protein COX20, mitochondrial</fullName>
    </recommendedName>
</protein>
<feature type="compositionally biased region" description="Basic and acidic residues" evidence="10">
    <location>
        <begin position="149"/>
        <end position="173"/>
    </location>
</feature>
<evidence type="ECO:0000256" key="2">
    <source>
        <dbReference type="ARBA" id="ARBA00009575"/>
    </source>
</evidence>
<dbReference type="GO" id="GO:0033617">
    <property type="term" value="P:mitochondrial respiratory chain complex IV assembly"/>
    <property type="evidence" value="ECO:0007669"/>
    <property type="project" value="InterPro"/>
</dbReference>
<keyword evidence="8 9" id="KW-0472">Membrane</keyword>
<feature type="region of interest" description="Disordered" evidence="10">
    <location>
        <begin position="1"/>
        <end position="56"/>
    </location>
</feature>
<evidence type="ECO:0000256" key="7">
    <source>
        <dbReference type="ARBA" id="ARBA00023128"/>
    </source>
</evidence>
<organism evidence="11 12">
    <name type="scientific">Achaetomium macrosporum</name>
    <dbReference type="NCBI Taxonomy" id="79813"/>
    <lineage>
        <taxon>Eukaryota</taxon>
        <taxon>Fungi</taxon>
        <taxon>Dikarya</taxon>
        <taxon>Ascomycota</taxon>
        <taxon>Pezizomycotina</taxon>
        <taxon>Sordariomycetes</taxon>
        <taxon>Sordariomycetidae</taxon>
        <taxon>Sordariales</taxon>
        <taxon>Chaetomiaceae</taxon>
        <taxon>Achaetomium</taxon>
    </lineage>
</organism>
<dbReference type="Pfam" id="PF12597">
    <property type="entry name" value="Cox20"/>
    <property type="match status" value="1"/>
</dbReference>
<gene>
    <name evidence="11" type="ORF">C8A03DRAFT_18409</name>
</gene>
<keyword evidence="7 9" id="KW-0496">Mitochondrion</keyword>